<sequence length="461" mass="49946">MNRTLSIALSFIGLLVGAGFATGQEVVQYFTSFGAWGLWGIAIAGTIMALAGTVFLQLGSYFNASAHSDVFRKVTHPWISRFMDACVVFTLFAIGMVMLAGAGSNLEQQFGFAPWIGSAIMLVLVMACGMLDVDKVSQVIGGLTPLIIIAVVGMAIYTAVHLPEDVGAAMEIAAETESPINHWLLSALNYAGLALILAVSMSLVIGGDNISPRDAGRGGLVGGLCYAVLMGLAGFVLIMNADVAAHDDIPMLSLVNDIHPWLGLAMAVTIYLMIFNTAIGMFYALGKRLTSKRPHLYRPVFIAGCLAGFAFSFVGFRSLMASVYPVLGYLGIILVAVLVVAWVRGLSKIKDEAVRRERIRALLTLKLHPDREYDDKYDEEIGQHVVDSNMEDADLYQELVAEVSEELDGDDAVDFSLEEFEEVDHDVTDYTELDGVETDRTEEEIAAFIEETSSKEDLEAK</sequence>
<evidence type="ECO:0008006" key="4">
    <source>
        <dbReference type="Google" id="ProtNLM"/>
    </source>
</evidence>
<dbReference type="EMBL" id="CP064954">
    <property type="protein sequence ID" value="QPK80042.1"/>
    <property type="molecule type" value="Genomic_DNA"/>
</dbReference>
<dbReference type="AlphaFoldDB" id="A0A7T0PCS7"/>
<dbReference type="PANTHER" id="PTHR37814">
    <property type="entry name" value="CONSERVED MEMBRANE PROTEIN"/>
    <property type="match status" value="1"/>
</dbReference>
<dbReference type="PANTHER" id="PTHR37814:SF1">
    <property type="entry name" value="MEMBRANE PROTEIN"/>
    <property type="match status" value="1"/>
</dbReference>
<dbReference type="Proteomes" id="UP000594681">
    <property type="component" value="Chromosome"/>
</dbReference>
<proteinExistence type="predicted"/>
<dbReference type="RefSeq" id="WP_165009164.1">
    <property type="nucleotide sequence ID" value="NZ_CP064954.1"/>
</dbReference>
<evidence type="ECO:0000313" key="3">
    <source>
        <dbReference type="Proteomes" id="UP000594681"/>
    </source>
</evidence>
<gene>
    <name evidence="2" type="ORF">G7Y31_04955</name>
</gene>
<feature type="transmembrane region" description="Helical" evidence="1">
    <location>
        <begin position="78"/>
        <end position="100"/>
    </location>
</feature>
<feature type="transmembrane region" description="Helical" evidence="1">
    <location>
        <begin position="143"/>
        <end position="163"/>
    </location>
</feature>
<feature type="transmembrane region" description="Helical" evidence="1">
    <location>
        <begin position="322"/>
        <end position="343"/>
    </location>
</feature>
<organism evidence="2 3">
    <name type="scientific">Corynebacterium lizhenjunii</name>
    <dbReference type="NCBI Taxonomy" id="2709394"/>
    <lineage>
        <taxon>Bacteria</taxon>
        <taxon>Bacillati</taxon>
        <taxon>Actinomycetota</taxon>
        <taxon>Actinomycetes</taxon>
        <taxon>Mycobacteriales</taxon>
        <taxon>Corynebacteriaceae</taxon>
        <taxon>Corynebacterium</taxon>
    </lineage>
</organism>
<feature type="transmembrane region" description="Helical" evidence="1">
    <location>
        <begin position="183"/>
        <end position="206"/>
    </location>
</feature>
<name>A0A7T0PCS7_9CORY</name>
<dbReference type="InterPro" id="IPR038728">
    <property type="entry name" value="YkvI-like"/>
</dbReference>
<reference evidence="2 3" key="1">
    <citation type="submission" date="2020-11" db="EMBL/GenBank/DDBJ databases">
        <title>Corynebacterium sp. ZJ-599.</title>
        <authorList>
            <person name="Zhou J."/>
        </authorList>
    </citation>
    <scope>NUCLEOTIDE SEQUENCE [LARGE SCALE GENOMIC DNA]</scope>
    <source>
        <strain evidence="2 3">ZJ-599</strain>
    </source>
</reference>
<feature type="transmembrane region" description="Helical" evidence="1">
    <location>
        <begin position="296"/>
        <end position="316"/>
    </location>
</feature>
<feature type="transmembrane region" description="Helical" evidence="1">
    <location>
        <begin position="261"/>
        <end position="284"/>
    </location>
</feature>
<dbReference type="KEGG" id="cliz:G7Y31_04955"/>
<keyword evidence="3" id="KW-1185">Reference proteome</keyword>
<evidence type="ECO:0000256" key="1">
    <source>
        <dbReference type="SAM" id="Phobius"/>
    </source>
</evidence>
<keyword evidence="1" id="KW-0812">Transmembrane</keyword>
<keyword evidence="1" id="KW-1133">Transmembrane helix</keyword>
<feature type="transmembrane region" description="Helical" evidence="1">
    <location>
        <begin position="33"/>
        <end position="58"/>
    </location>
</feature>
<protein>
    <recommendedName>
        <fullName evidence="4">Membrane protein YkvI</fullName>
    </recommendedName>
</protein>
<keyword evidence="1" id="KW-0472">Membrane</keyword>
<evidence type="ECO:0000313" key="2">
    <source>
        <dbReference type="EMBL" id="QPK80042.1"/>
    </source>
</evidence>
<feature type="transmembrane region" description="Helical" evidence="1">
    <location>
        <begin position="218"/>
        <end position="241"/>
    </location>
</feature>
<feature type="transmembrane region" description="Helical" evidence="1">
    <location>
        <begin position="112"/>
        <end position="131"/>
    </location>
</feature>
<accession>A0A7T0PCS7</accession>